<evidence type="ECO:0008006" key="4">
    <source>
        <dbReference type="Google" id="ProtNLM"/>
    </source>
</evidence>
<evidence type="ECO:0000313" key="2">
    <source>
        <dbReference type="EMBL" id="KZF25709.1"/>
    </source>
</evidence>
<dbReference type="InParanoid" id="A0A165J492"/>
<dbReference type="EMBL" id="KV407455">
    <property type="protein sequence ID" value="KZF25709.1"/>
    <property type="molecule type" value="Genomic_DNA"/>
</dbReference>
<protein>
    <recommendedName>
        <fullName evidence="4">Secreted protein</fullName>
    </recommendedName>
</protein>
<dbReference type="Proteomes" id="UP000076632">
    <property type="component" value="Unassembled WGS sequence"/>
</dbReference>
<feature type="signal peptide" evidence="1">
    <location>
        <begin position="1"/>
        <end position="19"/>
    </location>
</feature>
<reference evidence="2 3" key="1">
    <citation type="journal article" date="2016" name="Fungal Biol.">
        <title>The genome of Xylona heveae provides a window into fungal endophytism.</title>
        <authorList>
            <person name="Gazis R."/>
            <person name="Kuo A."/>
            <person name="Riley R."/>
            <person name="LaButti K."/>
            <person name="Lipzen A."/>
            <person name="Lin J."/>
            <person name="Amirebrahimi M."/>
            <person name="Hesse C.N."/>
            <person name="Spatafora J.W."/>
            <person name="Henrissat B."/>
            <person name="Hainaut M."/>
            <person name="Grigoriev I.V."/>
            <person name="Hibbett D.S."/>
        </authorList>
    </citation>
    <scope>NUCLEOTIDE SEQUENCE [LARGE SCALE GENOMIC DNA]</scope>
    <source>
        <strain evidence="2 3">TC161</strain>
    </source>
</reference>
<keyword evidence="3" id="KW-1185">Reference proteome</keyword>
<evidence type="ECO:0000256" key="1">
    <source>
        <dbReference type="SAM" id="SignalP"/>
    </source>
</evidence>
<dbReference type="AlphaFoldDB" id="A0A165J492"/>
<sequence length="88" mass="9704">MQTWMALWLLALNLDKALACCRGISCIHTTYKSCLLDLCTLTSIAVAYGSWLGLDQECFVLIICICSAGRRILYYPQSAKISPQLAGL</sequence>
<dbReference type="GeneID" id="28902021"/>
<accession>A0A165J492</accession>
<evidence type="ECO:0000313" key="3">
    <source>
        <dbReference type="Proteomes" id="UP000076632"/>
    </source>
</evidence>
<organism evidence="2 3">
    <name type="scientific">Xylona heveae (strain CBS 132557 / TC161)</name>
    <dbReference type="NCBI Taxonomy" id="1328760"/>
    <lineage>
        <taxon>Eukaryota</taxon>
        <taxon>Fungi</taxon>
        <taxon>Dikarya</taxon>
        <taxon>Ascomycota</taxon>
        <taxon>Pezizomycotina</taxon>
        <taxon>Xylonomycetes</taxon>
        <taxon>Xylonales</taxon>
        <taxon>Xylonaceae</taxon>
        <taxon>Xylona</taxon>
    </lineage>
</organism>
<name>A0A165J492_XYLHT</name>
<proteinExistence type="predicted"/>
<gene>
    <name evidence="2" type="ORF">L228DRAFT_82162</name>
</gene>
<feature type="chain" id="PRO_5007859747" description="Secreted protein" evidence="1">
    <location>
        <begin position="20"/>
        <end position="88"/>
    </location>
</feature>
<dbReference type="RefSeq" id="XP_018191264.1">
    <property type="nucleotide sequence ID" value="XM_018336884.1"/>
</dbReference>
<keyword evidence="1" id="KW-0732">Signal</keyword>